<evidence type="ECO:0000313" key="1">
    <source>
        <dbReference type="EMBL" id="CAG7818069.1"/>
    </source>
</evidence>
<name>A0A8J2PLB9_9HEXA</name>
<dbReference type="EMBL" id="CAJVCH010410768">
    <property type="protein sequence ID" value="CAG7818069.1"/>
    <property type="molecule type" value="Genomic_DNA"/>
</dbReference>
<dbReference type="Proteomes" id="UP000708208">
    <property type="component" value="Unassembled WGS sequence"/>
</dbReference>
<sequence>MKGCRDGGLGFPKTPSCDLLSAPDPTLAPNLKNPNIKKHLQLKSQCRIQKAWVTLGSPLKYKKYQITMQFGFTLSNGIM</sequence>
<keyword evidence="2" id="KW-1185">Reference proteome</keyword>
<protein>
    <submittedName>
        <fullName evidence="1">Uncharacterized protein</fullName>
    </submittedName>
</protein>
<comment type="caution">
    <text evidence="1">The sequence shown here is derived from an EMBL/GenBank/DDBJ whole genome shotgun (WGS) entry which is preliminary data.</text>
</comment>
<gene>
    <name evidence="1" type="ORF">AFUS01_LOCUS28601</name>
</gene>
<organism evidence="1 2">
    <name type="scientific">Allacma fusca</name>
    <dbReference type="NCBI Taxonomy" id="39272"/>
    <lineage>
        <taxon>Eukaryota</taxon>
        <taxon>Metazoa</taxon>
        <taxon>Ecdysozoa</taxon>
        <taxon>Arthropoda</taxon>
        <taxon>Hexapoda</taxon>
        <taxon>Collembola</taxon>
        <taxon>Symphypleona</taxon>
        <taxon>Sminthuridae</taxon>
        <taxon>Allacma</taxon>
    </lineage>
</organism>
<reference evidence="1" key="1">
    <citation type="submission" date="2021-06" db="EMBL/GenBank/DDBJ databases">
        <authorList>
            <person name="Hodson N. C."/>
            <person name="Mongue J. A."/>
            <person name="Jaron S. K."/>
        </authorList>
    </citation>
    <scope>NUCLEOTIDE SEQUENCE</scope>
</reference>
<dbReference type="AlphaFoldDB" id="A0A8J2PLB9"/>
<proteinExistence type="predicted"/>
<evidence type="ECO:0000313" key="2">
    <source>
        <dbReference type="Proteomes" id="UP000708208"/>
    </source>
</evidence>
<accession>A0A8J2PLB9</accession>